<name>M5GGH5_DACPD</name>
<dbReference type="AlphaFoldDB" id="M5GGH5"/>
<feature type="compositionally biased region" description="Polar residues" evidence="1">
    <location>
        <begin position="142"/>
        <end position="155"/>
    </location>
</feature>
<accession>M5GGH5</accession>
<feature type="non-terminal residue" evidence="2">
    <location>
        <position position="1"/>
    </location>
</feature>
<organism evidence="2 3">
    <name type="scientific">Dacryopinax primogenitus (strain DJM 731)</name>
    <name type="common">Brown rot fungus</name>
    <dbReference type="NCBI Taxonomy" id="1858805"/>
    <lineage>
        <taxon>Eukaryota</taxon>
        <taxon>Fungi</taxon>
        <taxon>Dikarya</taxon>
        <taxon>Basidiomycota</taxon>
        <taxon>Agaricomycotina</taxon>
        <taxon>Dacrymycetes</taxon>
        <taxon>Dacrymycetales</taxon>
        <taxon>Dacrymycetaceae</taxon>
        <taxon>Dacryopinax</taxon>
    </lineage>
</organism>
<feature type="region of interest" description="Disordered" evidence="1">
    <location>
        <begin position="59"/>
        <end position="106"/>
    </location>
</feature>
<keyword evidence="3" id="KW-1185">Reference proteome</keyword>
<dbReference type="GeneID" id="63686798"/>
<dbReference type="OrthoDB" id="3362964at2759"/>
<feature type="compositionally biased region" description="Pro residues" evidence="1">
    <location>
        <begin position="70"/>
        <end position="99"/>
    </location>
</feature>
<dbReference type="RefSeq" id="XP_040632392.1">
    <property type="nucleotide sequence ID" value="XM_040771736.1"/>
</dbReference>
<dbReference type="Proteomes" id="UP000030653">
    <property type="component" value="Unassembled WGS sequence"/>
</dbReference>
<feature type="compositionally biased region" description="Low complexity" evidence="1">
    <location>
        <begin position="59"/>
        <end position="69"/>
    </location>
</feature>
<proteinExistence type="predicted"/>
<feature type="compositionally biased region" description="Pro residues" evidence="1">
    <location>
        <begin position="171"/>
        <end position="186"/>
    </location>
</feature>
<dbReference type="EMBL" id="JH795856">
    <property type="protein sequence ID" value="EJU05498.1"/>
    <property type="molecule type" value="Genomic_DNA"/>
</dbReference>
<feature type="region of interest" description="Disordered" evidence="1">
    <location>
        <begin position="1"/>
        <end position="23"/>
    </location>
</feature>
<feature type="region of interest" description="Disordered" evidence="1">
    <location>
        <begin position="142"/>
        <end position="219"/>
    </location>
</feature>
<evidence type="ECO:0000256" key="1">
    <source>
        <dbReference type="SAM" id="MobiDB-lite"/>
    </source>
</evidence>
<reference evidence="2 3" key="1">
    <citation type="journal article" date="2012" name="Science">
        <title>The Paleozoic origin of enzymatic lignin decomposition reconstructed from 31 fungal genomes.</title>
        <authorList>
            <person name="Floudas D."/>
            <person name="Binder M."/>
            <person name="Riley R."/>
            <person name="Barry K."/>
            <person name="Blanchette R.A."/>
            <person name="Henrissat B."/>
            <person name="Martinez A.T."/>
            <person name="Otillar R."/>
            <person name="Spatafora J.W."/>
            <person name="Yadav J.S."/>
            <person name="Aerts A."/>
            <person name="Benoit I."/>
            <person name="Boyd A."/>
            <person name="Carlson A."/>
            <person name="Copeland A."/>
            <person name="Coutinho P.M."/>
            <person name="de Vries R.P."/>
            <person name="Ferreira P."/>
            <person name="Findley K."/>
            <person name="Foster B."/>
            <person name="Gaskell J."/>
            <person name="Glotzer D."/>
            <person name="Gorecki P."/>
            <person name="Heitman J."/>
            <person name="Hesse C."/>
            <person name="Hori C."/>
            <person name="Igarashi K."/>
            <person name="Jurgens J.A."/>
            <person name="Kallen N."/>
            <person name="Kersten P."/>
            <person name="Kohler A."/>
            <person name="Kuees U."/>
            <person name="Kumar T.K.A."/>
            <person name="Kuo A."/>
            <person name="LaButti K."/>
            <person name="Larrondo L.F."/>
            <person name="Lindquist E."/>
            <person name="Ling A."/>
            <person name="Lombard V."/>
            <person name="Lucas S."/>
            <person name="Lundell T."/>
            <person name="Martin R."/>
            <person name="McLaughlin D.J."/>
            <person name="Morgenstern I."/>
            <person name="Morin E."/>
            <person name="Murat C."/>
            <person name="Nagy L.G."/>
            <person name="Nolan M."/>
            <person name="Ohm R.A."/>
            <person name="Patyshakuliyeva A."/>
            <person name="Rokas A."/>
            <person name="Ruiz-Duenas F.J."/>
            <person name="Sabat G."/>
            <person name="Salamov A."/>
            <person name="Samejima M."/>
            <person name="Schmutz J."/>
            <person name="Slot J.C."/>
            <person name="St John F."/>
            <person name="Stenlid J."/>
            <person name="Sun H."/>
            <person name="Sun S."/>
            <person name="Syed K."/>
            <person name="Tsang A."/>
            <person name="Wiebenga A."/>
            <person name="Young D."/>
            <person name="Pisabarro A."/>
            <person name="Eastwood D.C."/>
            <person name="Martin F."/>
            <person name="Cullen D."/>
            <person name="Grigoriev I.V."/>
            <person name="Hibbett D.S."/>
        </authorList>
    </citation>
    <scope>NUCLEOTIDE SEQUENCE [LARGE SCALE GENOMIC DNA]</scope>
    <source>
        <strain evidence="2 3">DJM-731 SS1</strain>
    </source>
</reference>
<evidence type="ECO:0000313" key="2">
    <source>
        <dbReference type="EMBL" id="EJU05498.1"/>
    </source>
</evidence>
<evidence type="ECO:0000313" key="3">
    <source>
        <dbReference type="Proteomes" id="UP000030653"/>
    </source>
</evidence>
<sequence>PPSRPTSPSHKSTPAPPIMDPTTIARISRRKLALAAMEASTRDSLELRRVVLIQGAMHAAANASAATHRPPSPPRAPLSPAPPQIVVSPPPPPPSPPEPQFQFPSFGLEELQAEERWFDAVLDELDQDMDEEDEVDHLITVHTVQESTDSSSDGTVSEAGSEGMDLEDLFYPPPPPYSLIPASAPPPEEHQESEPKAITFDASHPPPLPDSFAADAWDDYDDGSEKVSIATLFSDVDLSSGVSTTATLTISAAAVAAASSTQHQKPQKLERDYGSRKGMRSTMPPGYGMYPPISPYELVWPGRYDYDAVVY</sequence>
<feature type="region of interest" description="Disordered" evidence="1">
    <location>
        <begin position="259"/>
        <end position="282"/>
    </location>
</feature>
<feature type="compositionally biased region" description="Polar residues" evidence="1">
    <location>
        <begin position="1"/>
        <end position="12"/>
    </location>
</feature>
<gene>
    <name evidence="2" type="ORF">DACRYDRAFT_19961</name>
</gene>
<protein>
    <submittedName>
        <fullName evidence="2">Uncharacterized protein</fullName>
    </submittedName>
</protein>
<dbReference type="HOGENOM" id="CLU_895887_0_0_1"/>